<comment type="caution">
    <text evidence="1">The sequence shown here is derived from an EMBL/GenBank/DDBJ whole genome shotgun (WGS) entry which is preliminary data.</text>
</comment>
<dbReference type="EMBL" id="MHWW01000025">
    <property type="protein sequence ID" value="OHB14250.1"/>
    <property type="molecule type" value="Genomic_DNA"/>
</dbReference>
<protein>
    <submittedName>
        <fullName evidence="1">Uncharacterized protein</fullName>
    </submittedName>
</protein>
<organism evidence="1 2">
    <name type="scientific">Candidatus Zambryskibacteria bacterium RIFOXYC1_FULL_39_10</name>
    <dbReference type="NCBI Taxonomy" id="1802779"/>
    <lineage>
        <taxon>Bacteria</taxon>
        <taxon>Candidatus Zambryskiibacteriota</taxon>
    </lineage>
</organism>
<evidence type="ECO:0000313" key="1">
    <source>
        <dbReference type="EMBL" id="OHB14250.1"/>
    </source>
</evidence>
<accession>A0A1G2UXZ8</accession>
<reference evidence="1 2" key="1">
    <citation type="journal article" date="2016" name="Nat. Commun.">
        <title>Thousands of microbial genomes shed light on interconnected biogeochemical processes in an aquifer system.</title>
        <authorList>
            <person name="Anantharaman K."/>
            <person name="Brown C.T."/>
            <person name="Hug L.A."/>
            <person name="Sharon I."/>
            <person name="Castelle C.J."/>
            <person name="Probst A.J."/>
            <person name="Thomas B.C."/>
            <person name="Singh A."/>
            <person name="Wilkins M.J."/>
            <person name="Karaoz U."/>
            <person name="Brodie E.L."/>
            <person name="Williams K.H."/>
            <person name="Hubbard S.S."/>
            <person name="Banfield J.F."/>
        </authorList>
    </citation>
    <scope>NUCLEOTIDE SEQUENCE [LARGE SCALE GENOMIC DNA]</scope>
</reference>
<name>A0A1G2UXZ8_9BACT</name>
<proteinExistence type="predicted"/>
<evidence type="ECO:0000313" key="2">
    <source>
        <dbReference type="Proteomes" id="UP000177697"/>
    </source>
</evidence>
<dbReference type="Proteomes" id="UP000177697">
    <property type="component" value="Unassembled WGS sequence"/>
</dbReference>
<dbReference type="AlphaFoldDB" id="A0A1G2UXZ8"/>
<sequence>MDNETLVSSIAGILGHYHLPQIRTVLGVPESEEENVKWKDELEKATTVDECIEVYNNEESEKGEIEALEKALTLANTVDEYGLIYDSSHSEAIRKKAVEKIEALLASQLETATTMNECFDISKSSHGGLREGALEKALTLAKTVEECRRVIRQSCPTAIREKAVERIETILSSKLEVATTVEECLGIMNNTGSPELRQKTQMKIDTIMTPKIDSVTTVRECLNILGKCCSEQLRKRNFERAFALATTVKDWALVFRLTKNHSPEADMCIRTIAEILQKEQ</sequence>
<gene>
    <name evidence="1" type="ORF">A2431_02750</name>
</gene>